<organism evidence="1">
    <name type="scientific">marine sediment metagenome</name>
    <dbReference type="NCBI Taxonomy" id="412755"/>
    <lineage>
        <taxon>unclassified sequences</taxon>
        <taxon>metagenomes</taxon>
        <taxon>ecological metagenomes</taxon>
    </lineage>
</organism>
<accession>A0A0F9UK54</accession>
<name>A0A0F9UK54_9ZZZZ</name>
<comment type="caution">
    <text evidence="1">The sequence shown here is derived from an EMBL/GenBank/DDBJ whole genome shotgun (WGS) entry which is preliminary data.</text>
</comment>
<dbReference type="AlphaFoldDB" id="A0A0F9UK54"/>
<gene>
    <name evidence="1" type="ORF">LCGC14_0597010</name>
</gene>
<evidence type="ECO:0000313" key="1">
    <source>
        <dbReference type="EMBL" id="KKN53963.1"/>
    </source>
</evidence>
<reference evidence="1" key="1">
    <citation type="journal article" date="2015" name="Nature">
        <title>Complex archaea that bridge the gap between prokaryotes and eukaryotes.</title>
        <authorList>
            <person name="Spang A."/>
            <person name="Saw J.H."/>
            <person name="Jorgensen S.L."/>
            <person name="Zaremba-Niedzwiedzka K."/>
            <person name="Martijn J."/>
            <person name="Lind A.E."/>
            <person name="van Eijk R."/>
            <person name="Schleper C."/>
            <person name="Guy L."/>
            <person name="Ettema T.J."/>
        </authorList>
    </citation>
    <scope>NUCLEOTIDE SEQUENCE</scope>
</reference>
<protein>
    <submittedName>
        <fullName evidence="1">Uncharacterized protein</fullName>
    </submittedName>
</protein>
<proteinExistence type="predicted"/>
<dbReference type="EMBL" id="LAZR01000949">
    <property type="protein sequence ID" value="KKN53963.1"/>
    <property type="molecule type" value="Genomic_DNA"/>
</dbReference>
<sequence length="58" mass="6809">MVIDYKDDINRNNILQCLEGRIDGYIRCININFKNSNEKGTIVFLNQIQAIMDFIDNK</sequence>